<keyword evidence="3 8" id="KW-0812">Transmembrane</keyword>
<dbReference type="RefSeq" id="XP_034234020.1">
    <property type="nucleotide sequence ID" value="XM_034378129.1"/>
</dbReference>
<comment type="similarity">
    <text evidence="2">Belongs to the prominin family.</text>
</comment>
<sequence>MANLTAHRLQVAGGVTGSDLSALADQMESVANQIGDVATASRVETLATRTRRVLATQVQPLAARKENLVYQLTTLEVELAPLQRHVNQSLSHLKTIQYFVDKQGATMADQKANQFRARVRGYLQQARDHVVTGLRARVARCGPLWSSFDALSTLLCRHAMDPLNGLWASLTLSLVLLMAATAPALRLVRAQGSSRYRMPAVRDVAPNRSSSRGGWLTPGTSAPDGW</sequence>
<dbReference type="GO" id="GO:0016020">
    <property type="term" value="C:membrane"/>
    <property type="evidence" value="ECO:0007669"/>
    <property type="project" value="UniProtKB-SubCell"/>
</dbReference>
<keyword evidence="9" id="KW-1185">Reference proteome</keyword>
<evidence type="ECO:0000256" key="3">
    <source>
        <dbReference type="ARBA" id="ARBA00022692"/>
    </source>
</evidence>
<dbReference type="PANTHER" id="PTHR11238">
    <property type="entry name" value="PROMININ ISOFORM D-RELATED"/>
    <property type="match status" value="1"/>
</dbReference>
<evidence type="ECO:0000256" key="6">
    <source>
        <dbReference type="ARBA" id="ARBA00023180"/>
    </source>
</evidence>
<accession>A0A6P8YB90</accession>
<comment type="subcellular location">
    <subcellularLocation>
        <location evidence="1">Membrane</location>
        <topology evidence="1">Multi-pass membrane protein</topology>
    </subcellularLocation>
</comment>
<evidence type="ECO:0000256" key="2">
    <source>
        <dbReference type="ARBA" id="ARBA00006058"/>
    </source>
</evidence>
<organism evidence="10">
    <name type="scientific">Thrips palmi</name>
    <name type="common">Melon thrips</name>
    <dbReference type="NCBI Taxonomy" id="161013"/>
    <lineage>
        <taxon>Eukaryota</taxon>
        <taxon>Metazoa</taxon>
        <taxon>Ecdysozoa</taxon>
        <taxon>Arthropoda</taxon>
        <taxon>Hexapoda</taxon>
        <taxon>Insecta</taxon>
        <taxon>Pterygota</taxon>
        <taxon>Neoptera</taxon>
        <taxon>Paraneoptera</taxon>
        <taxon>Thysanoptera</taxon>
        <taxon>Terebrantia</taxon>
        <taxon>Thripoidea</taxon>
        <taxon>Thripidae</taxon>
        <taxon>Thrips</taxon>
    </lineage>
</organism>
<evidence type="ECO:0000256" key="7">
    <source>
        <dbReference type="SAM" id="MobiDB-lite"/>
    </source>
</evidence>
<dbReference type="OrthoDB" id="8188647at2759"/>
<protein>
    <submittedName>
        <fullName evidence="10">Prominin-2-like</fullName>
    </submittedName>
</protein>
<dbReference type="GeneID" id="117641036"/>
<evidence type="ECO:0000256" key="5">
    <source>
        <dbReference type="ARBA" id="ARBA00023136"/>
    </source>
</evidence>
<dbReference type="KEGG" id="tpal:117641036"/>
<evidence type="ECO:0000313" key="9">
    <source>
        <dbReference type="Proteomes" id="UP000515158"/>
    </source>
</evidence>
<keyword evidence="4 8" id="KW-1133">Transmembrane helix</keyword>
<evidence type="ECO:0000256" key="4">
    <source>
        <dbReference type="ARBA" id="ARBA00022989"/>
    </source>
</evidence>
<dbReference type="InterPro" id="IPR008795">
    <property type="entry name" value="Prominin"/>
</dbReference>
<name>A0A6P8YB90_THRPL</name>
<dbReference type="Pfam" id="PF05478">
    <property type="entry name" value="Prominin"/>
    <property type="match status" value="1"/>
</dbReference>
<keyword evidence="6" id="KW-0325">Glycoprotein</keyword>
<dbReference type="AlphaFoldDB" id="A0A6P8YB90"/>
<gene>
    <name evidence="10" type="primary">LOC117641036</name>
</gene>
<feature type="transmembrane region" description="Helical" evidence="8">
    <location>
        <begin position="166"/>
        <end position="188"/>
    </location>
</feature>
<evidence type="ECO:0000256" key="1">
    <source>
        <dbReference type="ARBA" id="ARBA00004141"/>
    </source>
</evidence>
<dbReference type="PANTHER" id="PTHR11238:SF9">
    <property type="entry name" value="PROMININ, ISOFORM D"/>
    <property type="match status" value="1"/>
</dbReference>
<dbReference type="InParanoid" id="A0A6P8YB90"/>
<dbReference type="Proteomes" id="UP000515158">
    <property type="component" value="Unplaced"/>
</dbReference>
<evidence type="ECO:0000256" key="8">
    <source>
        <dbReference type="SAM" id="Phobius"/>
    </source>
</evidence>
<proteinExistence type="inferred from homology"/>
<feature type="region of interest" description="Disordered" evidence="7">
    <location>
        <begin position="202"/>
        <end position="226"/>
    </location>
</feature>
<reference evidence="10" key="1">
    <citation type="submission" date="2025-08" db="UniProtKB">
        <authorList>
            <consortium name="RefSeq"/>
        </authorList>
    </citation>
    <scope>IDENTIFICATION</scope>
    <source>
        <tissue evidence="10">Total insect</tissue>
    </source>
</reference>
<evidence type="ECO:0000313" key="10">
    <source>
        <dbReference type="RefSeq" id="XP_034234020.1"/>
    </source>
</evidence>
<keyword evidence="5 8" id="KW-0472">Membrane</keyword>